<evidence type="ECO:0000313" key="1">
    <source>
        <dbReference type="EMBL" id="MBC5836237.1"/>
    </source>
</evidence>
<dbReference type="Proteomes" id="UP000605990">
    <property type="component" value="Unassembled WGS sequence"/>
</dbReference>
<accession>A0ABR7J3D0</accession>
<reference evidence="1 2" key="1">
    <citation type="submission" date="2020-08" db="EMBL/GenBank/DDBJ databases">
        <title>Description of novel Flavobacterium F-408 isolate.</title>
        <authorList>
            <person name="Saticioglu I.B."/>
            <person name="Duman M."/>
            <person name="Altun S."/>
        </authorList>
    </citation>
    <scope>NUCLEOTIDE SEQUENCE [LARGE SCALE GENOMIC DNA]</scope>
    <source>
        <strain evidence="1 2">F-408</strain>
    </source>
</reference>
<dbReference type="EMBL" id="JACRUN010000016">
    <property type="protein sequence ID" value="MBC5836237.1"/>
    <property type="molecule type" value="Genomic_DNA"/>
</dbReference>
<organism evidence="1 2">
    <name type="scientific">Flavobacterium bernardetii</name>
    <dbReference type="NCBI Taxonomy" id="2813823"/>
    <lineage>
        <taxon>Bacteria</taxon>
        <taxon>Pseudomonadati</taxon>
        <taxon>Bacteroidota</taxon>
        <taxon>Flavobacteriia</taxon>
        <taxon>Flavobacteriales</taxon>
        <taxon>Flavobacteriaceae</taxon>
        <taxon>Flavobacterium</taxon>
    </lineage>
</organism>
<comment type="caution">
    <text evidence="1">The sequence shown here is derived from an EMBL/GenBank/DDBJ whole genome shotgun (WGS) entry which is preliminary data.</text>
</comment>
<sequence length="129" mass="15112">MEKFKNKYFLELDKTRIGYTEFEYADVPMGVIHGKIIFENINSPFELFQTHCTKFNVEMNDNDISLRLIDTVVIPQLKVYTENNEELKGWGGAITGMDSDEFEIQFGGITSKIMQKEFGSHFKEYYEKK</sequence>
<proteinExistence type="predicted"/>
<keyword evidence="2" id="KW-1185">Reference proteome</keyword>
<name>A0ABR7J3D0_9FLAO</name>
<evidence type="ECO:0000313" key="2">
    <source>
        <dbReference type="Proteomes" id="UP000605990"/>
    </source>
</evidence>
<evidence type="ECO:0008006" key="3">
    <source>
        <dbReference type="Google" id="ProtNLM"/>
    </source>
</evidence>
<dbReference type="RefSeq" id="WP_166131727.1">
    <property type="nucleotide sequence ID" value="NZ_JAANOQ010000015.1"/>
</dbReference>
<protein>
    <recommendedName>
        <fullName evidence="3">GRAM domain-containing protein</fullName>
    </recommendedName>
</protein>
<gene>
    <name evidence="1" type="ORF">H8R27_15205</name>
</gene>